<organism evidence="1 2">
    <name type="scientific">Nocardioides iriomotensis</name>
    <dbReference type="NCBI Taxonomy" id="715784"/>
    <lineage>
        <taxon>Bacteria</taxon>
        <taxon>Bacillati</taxon>
        <taxon>Actinomycetota</taxon>
        <taxon>Actinomycetes</taxon>
        <taxon>Propionibacteriales</taxon>
        <taxon>Nocardioidaceae</taxon>
        <taxon>Nocardioides</taxon>
    </lineage>
</organism>
<sequence>MVTAGPTPAVVRARVRHRRNRPFRYEFAHRTTMWLVDAAAPDAAFPRWLRPLASIRAVDHFAAGDDRPLLAKVRSFLDAQGLGWSADRVLVLANARSLGYVFDPLTTYFCLDAEGRVEGVLAEVHNTYGERHCYPLAVENGAAAVDKEFYVSPFFTVEGRYDIRTRLTGDRVAVAISLSQEDETVFTASVDGPLSPATARRTLAAVARNPLPSHRVSALIRWHGIRLWLRRLPVIPRRPHEAPEGMA</sequence>
<evidence type="ECO:0000313" key="2">
    <source>
        <dbReference type="Proteomes" id="UP000291189"/>
    </source>
</evidence>
<dbReference type="AlphaFoldDB" id="A0A4Q5IUF9"/>
<name>A0A4Q5IUF9_9ACTN</name>
<proteinExistence type="predicted"/>
<protein>
    <submittedName>
        <fullName evidence="1">DUF1365 domain-containing protein</fullName>
    </submittedName>
</protein>
<dbReference type="PANTHER" id="PTHR33973">
    <property type="entry name" value="OS07G0153300 PROTEIN"/>
    <property type="match status" value="1"/>
</dbReference>
<keyword evidence="2" id="KW-1185">Reference proteome</keyword>
<accession>A0A4Q5IUF9</accession>
<dbReference type="EMBL" id="SDPU01000035">
    <property type="protein sequence ID" value="RYU09554.1"/>
    <property type="molecule type" value="Genomic_DNA"/>
</dbReference>
<comment type="caution">
    <text evidence="1">The sequence shown here is derived from an EMBL/GenBank/DDBJ whole genome shotgun (WGS) entry which is preliminary data.</text>
</comment>
<dbReference type="Proteomes" id="UP000291189">
    <property type="component" value="Unassembled WGS sequence"/>
</dbReference>
<dbReference type="OrthoDB" id="9778801at2"/>
<evidence type="ECO:0000313" key="1">
    <source>
        <dbReference type="EMBL" id="RYU09554.1"/>
    </source>
</evidence>
<dbReference type="PANTHER" id="PTHR33973:SF4">
    <property type="entry name" value="OS07G0153300 PROTEIN"/>
    <property type="match status" value="1"/>
</dbReference>
<dbReference type="InterPro" id="IPR010775">
    <property type="entry name" value="DUF1365"/>
</dbReference>
<dbReference type="Pfam" id="PF07103">
    <property type="entry name" value="DUF1365"/>
    <property type="match status" value="1"/>
</dbReference>
<gene>
    <name evidence="1" type="ORF">ETU37_21160</name>
</gene>
<reference evidence="1 2" key="1">
    <citation type="submission" date="2019-01" db="EMBL/GenBank/DDBJ databases">
        <title>Nocardioides guangzhouensis sp. nov., an actinobacterium isolated from soil.</title>
        <authorList>
            <person name="Fu Y."/>
            <person name="Cai Y."/>
            <person name="Lin Z."/>
            <person name="Chen P."/>
        </authorList>
    </citation>
    <scope>NUCLEOTIDE SEQUENCE [LARGE SCALE GENOMIC DNA]</scope>
    <source>
        <strain evidence="1 2">NBRC 105384</strain>
    </source>
</reference>